<dbReference type="AlphaFoldDB" id="A0A259W567"/>
<comment type="caution">
    <text evidence="2">The sequence shown here is derived from an EMBL/GenBank/DDBJ whole genome shotgun (WGS) entry which is preliminary data.</text>
</comment>
<dbReference type="RefSeq" id="WP_094623809.1">
    <property type="nucleotide sequence ID" value="NZ_NEFY01000001.1"/>
</dbReference>
<evidence type="ECO:0000313" key="3">
    <source>
        <dbReference type="Proteomes" id="UP000216984"/>
    </source>
</evidence>
<protein>
    <submittedName>
        <fullName evidence="2">Uncharacterized protein</fullName>
    </submittedName>
</protein>
<sequence length="73" mass="7735">MALASTSGRIITTLIAIACLAGSWHLMNQGLEQMTETRQMQRLPATPLAALSDGPYLIEATVTDALGARPAPR</sequence>
<evidence type="ECO:0000313" key="1">
    <source>
        <dbReference type="EMBL" id="OZC37749.1"/>
    </source>
</evidence>
<dbReference type="Proteomes" id="UP000319142">
    <property type="component" value="Unassembled WGS sequence"/>
</dbReference>
<proteinExistence type="predicted"/>
<dbReference type="Proteomes" id="UP000216984">
    <property type="component" value="Unassembled WGS sequence"/>
</dbReference>
<name>A0A259W567_9GAMM</name>
<evidence type="ECO:0000313" key="2">
    <source>
        <dbReference type="EMBL" id="TVT34146.1"/>
    </source>
</evidence>
<reference evidence="2 4" key="2">
    <citation type="submission" date="2019-07" db="EMBL/GenBank/DDBJ databases">
        <title>The pathways for chlorine oxyanion respiration interact through the shared metabolite chlorate.</title>
        <authorList>
            <person name="Barnum T.P."/>
            <person name="Cheng Y."/>
            <person name="Hill K.A."/>
            <person name="Lucas L.N."/>
            <person name="Carlson H.K."/>
            <person name="Coates J.D."/>
        </authorList>
    </citation>
    <scope>NUCLEOTIDE SEQUENCE [LARGE SCALE GENOMIC DNA]</scope>
    <source>
        <strain evidence="2">UCB</strain>
    </source>
</reference>
<dbReference type="EMBL" id="NEFY01000001">
    <property type="protein sequence ID" value="OZC37749.1"/>
    <property type="molecule type" value="Genomic_DNA"/>
</dbReference>
<reference evidence="1 3" key="1">
    <citation type="submission" date="2017-06" db="EMBL/GenBank/DDBJ databases">
        <title>Draft genome sequence of the halophilic bacterium Marinobacter vinifirmus FB1.</title>
        <authorList>
            <person name="Stepanov V.G."/>
            <person name="Roberts D.J."/>
            <person name="Fox G.E."/>
        </authorList>
    </citation>
    <scope>NUCLEOTIDE SEQUENCE [LARGE SCALE GENOMIC DNA]</scope>
    <source>
        <strain evidence="1 3">FB1</strain>
    </source>
</reference>
<organism evidence="2 4">
    <name type="scientific">Marinobacter vinifirmus</name>
    <dbReference type="NCBI Taxonomy" id="355591"/>
    <lineage>
        <taxon>Bacteria</taxon>
        <taxon>Pseudomonadati</taxon>
        <taxon>Pseudomonadota</taxon>
        <taxon>Gammaproteobacteria</taxon>
        <taxon>Pseudomonadales</taxon>
        <taxon>Marinobacteraceae</taxon>
        <taxon>Marinobacter</taxon>
    </lineage>
</organism>
<accession>A0A259W567</accession>
<gene>
    <name evidence="1" type="ORF">B9Q17_14505</name>
    <name evidence="2" type="ORF">FHK81_07255</name>
</gene>
<keyword evidence="3" id="KW-1185">Reference proteome</keyword>
<evidence type="ECO:0000313" key="4">
    <source>
        <dbReference type="Proteomes" id="UP000319142"/>
    </source>
</evidence>
<dbReference type="EMBL" id="VMRX01000015">
    <property type="protein sequence ID" value="TVT34146.1"/>
    <property type="molecule type" value="Genomic_DNA"/>
</dbReference>